<proteinExistence type="predicted"/>
<accession>A0A445A108</accession>
<evidence type="ECO:0000256" key="1">
    <source>
        <dbReference type="SAM" id="Phobius"/>
    </source>
</evidence>
<name>A0A445A108_ARAHY</name>
<reference evidence="2 3" key="1">
    <citation type="submission" date="2019-01" db="EMBL/GenBank/DDBJ databases">
        <title>Sequencing of cultivated peanut Arachis hypogaea provides insights into genome evolution and oil improvement.</title>
        <authorList>
            <person name="Chen X."/>
        </authorList>
    </citation>
    <scope>NUCLEOTIDE SEQUENCE [LARGE SCALE GENOMIC DNA]</scope>
    <source>
        <strain evidence="3">cv. Fuhuasheng</strain>
        <tissue evidence="2">Leaves</tissue>
    </source>
</reference>
<dbReference type="AlphaFoldDB" id="A0A445A108"/>
<keyword evidence="1" id="KW-0472">Membrane</keyword>
<evidence type="ECO:0000313" key="2">
    <source>
        <dbReference type="EMBL" id="RYR20111.1"/>
    </source>
</evidence>
<comment type="caution">
    <text evidence="2">The sequence shown here is derived from an EMBL/GenBank/DDBJ whole genome shotgun (WGS) entry which is preliminary data.</text>
</comment>
<dbReference type="EMBL" id="SDMP01000013">
    <property type="protein sequence ID" value="RYR20111.1"/>
    <property type="molecule type" value="Genomic_DNA"/>
</dbReference>
<gene>
    <name evidence="2" type="ORF">Ahy_B03g065198</name>
</gene>
<dbReference type="Proteomes" id="UP000289738">
    <property type="component" value="Chromosome B03"/>
</dbReference>
<protein>
    <submittedName>
        <fullName evidence="2">Uncharacterized protein</fullName>
    </submittedName>
</protein>
<organism evidence="2 3">
    <name type="scientific">Arachis hypogaea</name>
    <name type="common">Peanut</name>
    <dbReference type="NCBI Taxonomy" id="3818"/>
    <lineage>
        <taxon>Eukaryota</taxon>
        <taxon>Viridiplantae</taxon>
        <taxon>Streptophyta</taxon>
        <taxon>Embryophyta</taxon>
        <taxon>Tracheophyta</taxon>
        <taxon>Spermatophyta</taxon>
        <taxon>Magnoliopsida</taxon>
        <taxon>eudicotyledons</taxon>
        <taxon>Gunneridae</taxon>
        <taxon>Pentapetalae</taxon>
        <taxon>rosids</taxon>
        <taxon>fabids</taxon>
        <taxon>Fabales</taxon>
        <taxon>Fabaceae</taxon>
        <taxon>Papilionoideae</taxon>
        <taxon>50 kb inversion clade</taxon>
        <taxon>dalbergioids sensu lato</taxon>
        <taxon>Dalbergieae</taxon>
        <taxon>Pterocarpus clade</taxon>
        <taxon>Arachis</taxon>
    </lineage>
</organism>
<keyword evidence="3" id="KW-1185">Reference proteome</keyword>
<keyword evidence="1" id="KW-1133">Transmembrane helix</keyword>
<sequence length="87" mass="10171">MRYNNKENQLVYPWELSNTRKHAEPSCGLRILPRFDQFGSQNSCLPLILLAAFSSFSKFLYFIRQIAGFLQARTFFILAYFLVDLPS</sequence>
<evidence type="ECO:0000313" key="3">
    <source>
        <dbReference type="Proteomes" id="UP000289738"/>
    </source>
</evidence>
<feature type="transmembrane region" description="Helical" evidence="1">
    <location>
        <begin position="59"/>
        <end position="83"/>
    </location>
</feature>
<keyword evidence="1" id="KW-0812">Transmembrane</keyword>